<dbReference type="AlphaFoldDB" id="A0A815BY51"/>
<dbReference type="Proteomes" id="UP000663870">
    <property type="component" value="Unassembled WGS sequence"/>
</dbReference>
<protein>
    <submittedName>
        <fullName evidence="1">Uncharacterized protein</fullName>
    </submittedName>
</protein>
<evidence type="ECO:0000313" key="2">
    <source>
        <dbReference type="Proteomes" id="UP000663870"/>
    </source>
</evidence>
<dbReference type="EMBL" id="CAJNOL010001051">
    <property type="protein sequence ID" value="CAF1276202.1"/>
    <property type="molecule type" value="Genomic_DNA"/>
</dbReference>
<proteinExistence type="predicted"/>
<keyword evidence="2" id="KW-1185">Reference proteome</keyword>
<evidence type="ECO:0000313" key="1">
    <source>
        <dbReference type="EMBL" id="CAF1276202.1"/>
    </source>
</evidence>
<reference evidence="1" key="1">
    <citation type="submission" date="2021-02" db="EMBL/GenBank/DDBJ databases">
        <authorList>
            <person name="Nowell W R."/>
        </authorList>
    </citation>
    <scope>NUCLEOTIDE SEQUENCE</scope>
</reference>
<sequence>MGQTYILVVTTHISSEIGSFSVSADGPGSVGLTSITPSTSQPIITLSTAPPMSSSFAGALSSSSPIFYRPNSFSDVTTHSDYETASFSISAIGPASVGLMSITPSTSRPIVTPSTAPSVSSLYAGTLSSSSPVFIRPNSVFDDYSYFQAIQQTTFVTCFMYRT</sequence>
<comment type="caution">
    <text evidence="1">The sequence shown here is derived from an EMBL/GenBank/DDBJ whole genome shotgun (WGS) entry which is preliminary data.</text>
</comment>
<organism evidence="1 2">
    <name type="scientific">Rotaria sordida</name>
    <dbReference type="NCBI Taxonomy" id="392033"/>
    <lineage>
        <taxon>Eukaryota</taxon>
        <taxon>Metazoa</taxon>
        <taxon>Spiralia</taxon>
        <taxon>Gnathifera</taxon>
        <taxon>Rotifera</taxon>
        <taxon>Eurotatoria</taxon>
        <taxon>Bdelloidea</taxon>
        <taxon>Philodinida</taxon>
        <taxon>Philodinidae</taxon>
        <taxon>Rotaria</taxon>
    </lineage>
</organism>
<gene>
    <name evidence="1" type="ORF">JXQ802_LOCUS28250</name>
</gene>
<accession>A0A815BY51</accession>
<name>A0A815BY51_9BILA</name>